<gene>
    <name evidence="1" type="ordered locus">Desdi_2901</name>
</gene>
<evidence type="ECO:0000313" key="2">
    <source>
        <dbReference type="Proteomes" id="UP000010797"/>
    </source>
</evidence>
<keyword evidence="2" id="KW-1185">Reference proteome</keyword>
<sequence>MRRFDQKKILELLQTLNEANAELKLLFLQGEDSAVLQVLADCQDFVTAICDFIVGIEGEGTQTVALLGEYYGSLYQASLAVEQKGSDKFWKSLKKQLIKIENNVKTELKPNKLEVVFFPYNASMWDSLESVWLEAKDDPCCDAYVVPIPYYELAPNGTFGKMHYEGGKYPENVPITNWQEYDIAARRPDVVFIHYAYDDAARNASIHPDFYSKRLREYCDLLVYIPYFVVAGAYVEDYYTTLPGVLYADRVILQSEEQRQSYIDQYKHYDKQNSWNGRYGNPTEKFVALGSPKFDKVLNVKRDDYSLPEGWEQLLYREDGTTKKVILYNTHMFTWINGGEPYFKKLESVFECFRSREDVVLWWRPHPNTELNFRRFRPELFDRYMWVVQEYKEAGWGIYDDTSDLHRAITVSDAYYGDASSVVTLYAATGKPVMIANMKILSSADEIELIFEVLCDGADYLWCVPVNMNSLFRISKETWTAEHIGFFENEKFASWRAFLNVIMVNDRLIFAPYSADNITGYSLASDSFKCSPIKKPKKEGKVKYNPECKFSQVFHCGDSLFFIPHTYPGILRYDLITGKVKCYSGWIKDMERLIKKAEYGYFYRGVLLGDKLFLAGSGANAVLEFDVKDFTHRIHEVRSCNTGYVGICSDGEYFWMAPIEHGAIVKWNPQEGVVKECGYNVCNDSSCKPFPYQNISYENGNVFVLPASGNCAFKLNIRNDTVTILDVFQSECEQESSPTQPIQSKYLLQEIIDGEVYGYSTKTNRLMAYNTKTGETRRQTVFVSNEDSWEIGSEQYRRRQRGIVNNDTAIFQENTLSLKDYLRCVIEDTGETCTKCSVSRAGKNIYECVRKAVNVVG</sequence>
<name>L0FBI6_DESDL</name>
<dbReference type="EMBL" id="CP003344">
    <property type="protein sequence ID" value="AGA70313.1"/>
    <property type="molecule type" value="Genomic_DNA"/>
</dbReference>
<dbReference type="STRING" id="871963.Desdi_2901"/>
<dbReference type="RefSeq" id="WP_015263274.1">
    <property type="nucleotide sequence ID" value="NC_019903.1"/>
</dbReference>
<proteinExistence type="predicted"/>
<evidence type="ECO:0008006" key="3">
    <source>
        <dbReference type="Google" id="ProtNLM"/>
    </source>
</evidence>
<accession>L0FBI6</accession>
<protein>
    <recommendedName>
        <fullName evidence="3">CDP-Glycerol:Poly(Glycerophosphate) glycerophosphotransferase</fullName>
    </recommendedName>
</protein>
<dbReference type="SUPFAM" id="SSF53756">
    <property type="entry name" value="UDP-Glycosyltransferase/glycogen phosphorylase"/>
    <property type="match status" value="1"/>
</dbReference>
<evidence type="ECO:0000313" key="1">
    <source>
        <dbReference type="EMBL" id="AGA70313.1"/>
    </source>
</evidence>
<dbReference type="Proteomes" id="UP000010797">
    <property type="component" value="Chromosome"/>
</dbReference>
<reference evidence="2" key="1">
    <citation type="submission" date="2012-02" db="EMBL/GenBank/DDBJ databases">
        <title>Complete sequence of Desulfitobacterium dichloroeliminans LMG P-21439.</title>
        <authorList>
            <person name="Lucas S."/>
            <person name="Han J."/>
            <person name="Lapidus A."/>
            <person name="Cheng J.-F."/>
            <person name="Goodwin L."/>
            <person name="Pitluck S."/>
            <person name="Peters L."/>
            <person name="Ovchinnikova G."/>
            <person name="Teshima H."/>
            <person name="Detter J.C."/>
            <person name="Han C."/>
            <person name="Tapia R."/>
            <person name="Land M."/>
            <person name="Hauser L."/>
            <person name="Kyrpides N."/>
            <person name="Ivanova N."/>
            <person name="Pagani I."/>
            <person name="Kruse T."/>
            <person name="de Vos W.M."/>
            <person name="Boon N."/>
            <person name="Smidt H."/>
            <person name="Woyke T."/>
        </authorList>
    </citation>
    <scope>NUCLEOTIDE SEQUENCE [LARGE SCALE GENOMIC DNA]</scope>
    <source>
        <strain evidence="2">LMG P-21439 / DCA1</strain>
    </source>
</reference>
<organism evidence="1 2">
    <name type="scientific">Desulfitobacterium dichloroeliminans (strain LMG P-21439 / DCA1)</name>
    <dbReference type="NCBI Taxonomy" id="871963"/>
    <lineage>
        <taxon>Bacteria</taxon>
        <taxon>Bacillati</taxon>
        <taxon>Bacillota</taxon>
        <taxon>Clostridia</taxon>
        <taxon>Eubacteriales</taxon>
        <taxon>Desulfitobacteriaceae</taxon>
        <taxon>Desulfitobacterium</taxon>
    </lineage>
</organism>
<dbReference type="HOGENOM" id="CLU_017228_0_0_9"/>
<dbReference type="Gene3D" id="3.40.50.12580">
    <property type="match status" value="1"/>
</dbReference>
<dbReference type="InterPro" id="IPR043148">
    <property type="entry name" value="TagF_C"/>
</dbReference>
<dbReference type="eggNOG" id="COG1887">
    <property type="taxonomic scope" value="Bacteria"/>
</dbReference>
<dbReference type="AlphaFoldDB" id="L0FBI6"/>
<dbReference type="KEGG" id="ddl:Desdi_2901"/>
<dbReference type="SUPFAM" id="SSF63825">
    <property type="entry name" value="YWTD domain"/>
    <property type="match status" value="1"/>
</dbReference>